<dbReference type="EMBL" id="BAABME010008576">
    <property type="protein sequence ID" value="GAA0173388.1"/>
    <property type="molecule type" value="Genomic_DNA"/>
</dbReference>
<dbReference type="AlphaFoldDB" id="A0AAV3REN0"/>
<protein>
    <submittedName>
        <fullName evidence="2">Uncharacterized protein</fullName>
    </submittedName>
</protein>
<reference evidence="2 3" key="1">
    <citation type="submission" date="2024-01" db="EMBL/GenBank/DDBJ databases">
        <title>The complete chloroplast genome sequence of Lithospermum erythrorhizon: insights into the phylogenetic relationship among Boraginaceae species and the maternal lineages of purple gromwells.</title>
        <authorList>
            <person name="Okada T."/>
            <person name="Watanabe K."/>
        </authorList>
    </citation>
    <scope>NUCLEOTIDE SEQUENCE [LARGE SCALE GENOMIC DNA]</scope>
</reference>
<sequence length="174" mass="19019">MTTRGSRRHPSVVPPSASKGDISPASSPNALPISSGEGYKSDHPFFVNTSYTLPSGVHVTDSSISRTTSSLAADLFKNCMLRPEVLSALGVHLPTRLHNQFAHYQLRATEASFAMFLKLQIATADAEEHEREKSSFGNLLRIMREKRDSAVAERHRAVEKCKGLVMSHTASEGN</sequence>
<evidence type="ECO:0000313" key="2">
    <source>
        <dbReference type="EMBL" id="GAA0173388.1"/>
    </source>
</evidence>
<evidence type="ECO:0000313" key="3">
    <source>
        <dbReference type="Proteomes" id="UP001454036"/>
    </source>
</evidence>
<accession>A0AAV3REN0</accession>
<name>A0AAV3REN0_LITER</name>
<feature type="region of interest" description="Disordered" evidence="1">
    <location>
        <begin position="1"/>
        <end position="34"/>
    </location>
</feature>
<gene>
    <name evidence="2" type="ORF">LIER_27015</name>
</gene>
<evidence type="ECO:0000256" key="1">
    <source>
        <dbReference type="SAM" id="MobiDB-lite"/>
    </source>
</evidence>
<dbReference type="Proteomes" id="UP001454036">
    <property type="component" value="Unassembled WGS sequence"/>
</dbReference>
<organism evidence="2 3">
    <name type="scientific">Lithospermum erythrorhizon</name>
    <name type="common">Purple gromwell</name>
    <name type="synonym">Lithospermum officinale var. erythrorhizon</name>
    <dbReference type="NCBI Taxonomy" id="34254"/>
    <lineage>
        <taxon>Eukaryota</taxon>
        <taxon>Viridiplantae</taxon>
        <taxon>Streptophyta</taxon>
        <taxon>Embryophyta</taxon>
        <taxon>Tracheophyta</taxon>
        <taxon>Spermatophyta</taxon>
        <taxon>Magnoliopsida</taxon>
        <taxon>eudicotyledons</taxon>
        <taxon>Gunneridae</taxon>
        <taxon>Pentapetalae</taxon>
        <taxon>asterids</taxon>
        <taxon>lamiids</taxon>
        <taxon>Boraginales</taxon>
        <taxon>Boraginaceae</taxon>
        <taxon>Boraginoideae</taxon>
        <taxon>Lithospermeae</taxon>
        <taxon>Lithospermum</taxon>
    </lineage>
</organism>
<proteinExistence type="predicted"/>
<feature type="compositionally biased region" description="Basic residues" evidence="1">
    <location>
        <begin position="1"/>
        <end position="10"/>
    </location>
</feature>
<keyword evidence="3" id="KW-1185">Reference proteome</keyword>
<comment type="caution">
    <text evidence="2">The sequence shown here is derived from an EMBL/GenBank/DDBJ whole genome shotgun (WGS) entry which is preliminary data.</text>
</comment>